<dbReference type="RefSeq" id="WP_099479400.1">
    <property type="nucleotide sequence ID" value="NZ_CP016809.1"/>
</dbReference>
<proteinExistence type="predicted"/>
<reference evidence="2" key="1">
    <citation type="submission" date="2016-08" db="EMBL/GenBank/DDBJ databases">
        <title>Complete Genome Seqeunce of Paenibacillus sp. nov. IHBB 9852 from high altitute lake of Indian trans-Himalayas.</title>
        <authorList>
            <person name="Kiran S."/>
            <person name="Swarnkar M.K."/>
            <person name="Rana A."/>
            <person name="Tewari R."/>
            <person name="Gulati A."/>
        </authorList>
    </citation>
    <scope>NUCLEOTIDE SEQUENCE [LARGE SCALE GENOMIC DNA]</scope>
    <source>
        <strain evidence="2">IHBB 9852</strain>
    </source>
</reference>
<gene>
    <name evidence="2" type="ORF">BBD41_25460</name>
</gene>
<dbReference type="AlphaFoldDB" id="A0A1B2E6Q8"/>
<sequence>MRGKKQMLTLAILFVAAYVIFGVWIAHDAKIILEKAMSGDLDYSHYMNQTAFQTINPIERGLTASHFEFDKELHDVGVILPLHFFFISKVFVTQQYENAHFGFKEPVRLDLKLTSGEWYAANVHIQP</sequence>
<keyword evidence="1" id="KW-0812">Transmembrane</keyword>
<evidence type="ECO:0000256" key="1">
    <source>
        <dbReference type="SAM" id="Phobius"/>
    </source>
</evidence>
<feature type="transmembrane region" description="Helical" evidence="1">
    <location>
        <begin position="7"/>
        <end position="27"/>
    </location>
</feature>
<protein>
    <submittedName>
        <fullName evidence="2">Uncharacterized protein</fullName>
    </submittedName>
</protein>
<dbReference type="GeneID" id="48311650"/>
<evidence type="ECO:0000313" key="2">
    <source>
        <dbReference type="EMBL" id="ANY75653.1"/>
    </source>
</evidence>
<keyword evidence="1" id="KW-1133">Transmembrane helix</keyword>
<keyword evidence="1" id="KW-0472">Membrane</keyword>
<name>A0A1B2E6Q8_9BACL</name>
<dbReference type="KEGG" id="pib:BBD41_25460"/>
<dbReference type="EMBL" id="CP016809">
    <property type="protein sequence ID" value="ANY75653.1"/>
    <property type="molecule type" value="Genomic_DNA"/>
</dbReference>
<organism evidence="2">
    <name type="scientific">Paenibacillus ihbetae</name>
    <dbReference type="NCBI Taxonomy" id="1870820"/>
    <lineage>
        <taxon>Bacteria</taxon>
        <taxon>Bacillati</taxon>
        <taxon>Bacillota</taxon>
        <taxon>Bacilli</taxon>
        <taxon>Bacillales</taxon>
        <taxon>Paenibacillaceae</taxon>
        <taxon>Paenibacillus</taxon>
    </lineage>
</organism>
<accession>A0A1B2E6Q8</accession>